<keyword evidence="1" id="KW-0175">Coiled coil</keyword>
<feature type="region of interest" description="Disordered" evidence="2">
    <location>
        <begin position="2245"/>
        <end position="2276"/>
    </location>
</feature>
<feature type="domain" description="Tox-PLDMTX" evidence="3">
    <location>
        <begin position="2327"/>
        <end position="2431"/>
    </location>
</feature>
<sequence>MSLYEMLPQKLPQPESSPESGDVSHDDAWLDPFSALAEEALELYGEVSTAGQQSAADAGTPGDGIPLNIRDESALQAFIRQAFAKKLPQIAEFREKGYNLSGPDEGAMKTLQAALAQVDKQPETAVLTAPAKIFLAALGTLPVNDPAMPPVLQDTVLQANRLVRLLTTALEALAAGAKVRGLDWAEEAKKTARQQREKLAEALAQEGLSPQAQKAQRLQAEGLMFSETYRLSAEYKKFSQLQDSLLAESRIVRHRLTQYLEGGTVKVEEGARDIREFALSTLLAQSDAKPSGTPEQLAVWGARLQQYARHLPGRDADVDRTLLAGNPLAAALSSVLKQPGAAEPPHVRLARAMLPVTTALGQATVLLAQVQQQVALPEEESRKLTVKPDIPLLKQVREAGRGVLAGSATLARRTGHRVSRGALRTGHLFLHQVLRRATDPDGLDRAVRNTGLLLLDEIQQAERQIKQLATRAWLLQEALEQQWRVQATSASLAPTLPELAALLDERLAQEASRWQQTGQQALTQLEALLAPFARLTESGFYTRLSEELQQAKALSEQQRWGDIGRMAEMMSGVADELAGVARGLDSAVIRLSEHGHAGGRELDIQLRNQTRKLEQLKAQVKTRIIRITGTSLDSFSRGGMLARGIAEWAEALKQDYLAGIPAEQRAQAAEQFDRALKGVMEENREQFARGGDPQAEGFLKRLALALQHAATGTQVYPPTAEEILAGSRSVPEDIRRWAERKVLGGALWAALRGGFNLVTGPVSLPLRVAIRGARTGYTLAGGLRKMNRVRLGEAPARGIKSAFIGQALAKIGIRLALSLSPGVGWGVAVTITAWEAGKNRHDNGALKKMVKRFALNIPEEGLWAGGYAGGHAAIISVIRARAEQELQDAIDKIVAEMKATAADVFGEGDLESYLVSTLSPEDLGDESIVTTDSDETVQGAEAFNEGTQEGAISSDETVKNDETEGESVEEDIEGTLQLADDALETEAETGQGAAAEQPPATQPRPVAPLKRPGVKFLRGSVTPGGSLASGTQTTPAEEAETSLTEALENEPEDTIPHGRGKRAAPSIASLELPAPKREAAIDADLEQRVMSVFPASSGVRKPVDDMVLKYAKEKVYNNSEYHEVAYIYIGGVYRYLRLSNNKLGQLKGHLYAKREGEWSGNLPIAVKFNYVTNTWCLENKTGLDSGDTMPPTTSKLATPTRASTELYEEAKKWWEIYSFSYDNMVPGEEGAIYNDGVQKYIFLANKYWPITFSTSSLATIKGANQGDDVALELIDNQWYEFVSGITQKAIEPALINIFDNLTVNSDLLDETRKWDETKLSSGPFIVPDPMCRLYRGTDNENYMYINGMNLQYKVVDKNTGAVFINENGQERAVLVQSYNGYLYFVGKIAKKDFNEFVSLLISNNFEIDIATQILDLLEPSDVPQGNILNKINSMLNDQFNRTYTQPTSRRNEDVLKLKAIISSYLDTTYEARQYQSSDEMAWDASLLHSYQYAMQNDIVEPLEISRAQFARTSVAEMEKKSGLLKTNDLQQRINSLDIDIRNKEIKKAWANEDLENVQPDLFMERIAAETKVESIQGEIDELKKQRNSLEATRKEIVAKKEEYQRNILLLTDKYSMHWSGKDWGKKTYEDELKKQGDKSDRLRAAKNALILLVLQEVDITHHKVDEYTKSDLDRLKKIRAARVEIKQILFRQDAFNLIFTTLTDSDINKTVSKKDYNDILWANRQAEKLGQQYFSGDDNIEARVQLPAILYWLLKKGKNVSDLRNQDIDTLTEEYYADLHRLNPLTEVKTMPEGYRPLSSMMASNAFSSYSDYVAQFNDYINKYSAYDASEISKQILTLSGLPIEDMITSVKKRIRLRVTQEGMTSEPSNCELLFLQLKDGRWIFCSIFPGSTFCKVISDDDMLRNENLRYITKISNSNFPSPVTDANITFGKVILFENKQWEYAVTSLTTSVLYKDKEIPNIFKDEKLHHLYYNVDENSYFSGNVISALNASVRTVLQRSAKASKIEMFTPSALQEAAFALIPYYKEIYMTANDPQHNPDIASVVVDTLGVLLVAGQAGVQVGTIIKNIATVGKITQQGLRAGLTGRGLQLYVIKNMAEEVAFASLKLLKTTASSLIDLVDPVSLRDAPGLARSIGNKASNLISIIPRKTTEAVARGINKKYIRANMTLDGMTQKTVHGAPVYSPSSFDSGEKKYYIMQDGNVYEVRWDEAYHTWRTVDPQNPSRFSYGEPIVYENGQWKINKDYGGLRGGDPKSSGASTDPGPGRGPDPDPDPDLEVLFGSQSIRQNIPEGVPSDTIWNDEIFKGDQMLADLKKRSDIREALKEPKEKCESITGTVAQYMKEQGFVNIRFRGMAIFSNGGDEGAINHFVVVGTRHRKDYVFDLTAGQFSTVYPDLSGPHILPEKIWAQKYANVSQRALMKYGDYTNQARASYYFGPFSKWLSYGPNTVIPGATVLKKRSWYFPGDLLAKSKQPGFTMIDLPVPEHPIRTAYRNTRAATGESGVCWDYAVGLVEDAKLIDTKTANDLRNGLKQAAQYKNTASSTGGGLDGLFSSTKVLNNNDELSRMKPGELLLFMEVDPNNVSKGPRPIHCVVSLGNGRFAGTKNGILDPALGDHKRLLNIRQLGEFYAGLLKRTGDKSQPTLLLVSGRPYNMVKLNIPIHKLAEIYEQPPVGKSNISKGTTSLLAQAEELSPEQAHELYVILKEMISLGRNTQRLALNNIFSSTVTIQNQAQLGSLPRGKLILFEPYSNKGPLRHAMYSLGDKKFLMIDPGRLDKRLTAKTGVINASSFPDDLFKTYKVSTGELHFTKLSNQFLLRWGIVSVWSGSFVGIGLQEAMVNRDIVRPADAEELVNDIIESILSKKKDFSSMTINKMGVSSCFGSYGSYPPEKALAYYSKKSIQTTPWVFGHALRADWYRNELRKYYEPKDFKYPDDVKKTTAQELRNNAFWKRLKNYYHVNLADENPTDEFGKLLLDLAKYARWEIHYGDVLVRHPKYKPGFYVKEDIIKTICEARPVDDDSMAERLWDLLMVSSYTADVNNGLLTKYLS</sequence>
<accession>A0ABZ3B6T4</accession>
<feature type="region of interest" description="Disordered" evidence="2">
    <location>
        <begin position="986"/>
        <end position="1071"/>
    </location>
</feature>
<dbReference type="Gene3D" id="3.10.670.10">
    <property type="entry name" value="Secreted effector protein ssei"/>
    <property type="match status" value="1"/>
</dbReference>
<feature type="region of interest" description="Disordered" evidence="2">
    <location>
        <begin position="1"/>
        <end position="26"/>
    </location>
</feature>
<gene>
    <name evidence="4" type="ORF">AAEY27_00500</name>
</gene>
<evidence type="ECO:0000256" key="1">
    <source>
        <dbReference type="SAM" id="Coils"/>
    </source>
</evidence>
<evidence type="ECO:0000313" key="4">
    <source>
        <dbReference type="EMBL" id="WZV98415.1"/>
    </source>
</evidence>
<evidence type="ECO:0000256" key="2">
    <source>
        <dbReference type="SAM" id="MobiDB-lite"/>
    </source>
</evidence>
<feature type="compositionally biased region" description="Low complexity" evidence="2">
    <location>
        <begin position="1033"/>
        <end position="1046"/>
    </location>
</feature>
<dbReference type="Proteomes" id="UP001466893">
    <property type="component" value="Chromosome"/>
</dbReference>
<feature type="compositionally biased region" description="Polar residues" evidence="2">
    <location>
        <begin position="945"/>
        <end position="955"/>
    </location>
</feature>
<dbReference type="InterPro" id="IPR028907">
    <property type="entry name" value="Tox-PLDMTX_dom"/>
</dbReference>
<organism evidence="4 5">
    <name type="scientific">Kosakonia calanthes</name>
    <dbReference type="NCBI Taxonomy" id="3139408"/>
    <lineage>
        <taxon>Bacteria</taxon>
        <taxon>Pseudomonadati</taxon>
        <taxon>Pseudomonadota</taxon>
        <taxon>Gammaproteobacteria</taxon>
        <taxon>Enterobacterales</taxon>
        <taxon>Enterobacteriaceae</taxon>
        <taxon>Kosakonia</taxon>
    </lineage>
</organism>
<name>A0ABZ3B6T4_9ENTR</name>
<protein>
    <recommendedName>
        <fullName evidence="3">Tox-PLDMTX domain-containing protein</fullName>
    </recommendedName>
</protein>
<dbReference type="Pfam" id="PF15645">
    <property type="entry name" value="Tox-PLDMTX"/>
    <property type="match status" value="1"/>
</dbReference>
<feature type="coiled-coil region" evidence="1">
    <location>
        <begin position="1565"/>
        <end position="1645"/>
    </location>
</feature>
<proteinExistence type="predicted"/>
<keyword evidence="5" id="KW-1185">Reference proteome</keyword>
<evidence type="ECO:0000313" key="5">
    <source>
        <dbReference type="Proteomes" id="UP001466893"/>
    </source>
</evidence>
<feature type="compositionally biased region" description="Low complexity" evidence="2">
    <location>
        <begin position="988"/>
        <end position="997"/>
    </location>
</feature>
<reference evidence="4 5" key="1">
    <citation type="submission" date="2024-04" db="EMBL/GenBank/DDBJ databases">
        <title>Kosakonia calanthae sp. nov., a halophilic bacterium isolated from leaves of Calanthe tiplacata.</title>
        <authorList>
            <person name="Wu P."/>
        </authorList>
    </citation>
    <scope>NUCLEOTIDE SEQUENCE [LARGE SCALE GENOMIC DNA]</scope>
    <source>
        <strain evidence="4 5">BYX6</strain>
    </source>
</reference>
<dbReference type="RefSeq" id="WP_342323023.1">
    <property type="nucleotide sequence ID" value="NZ_CP151800.1"/>
</dbReference>
<evidence type="ECO:0000259" key="3">
    <source>
        <dbReference type="Pfam" id="PF15645"/>
    </source>
</evidence>
<dbReference type="EMBL" id="CP151800">
    <property type="protein sequence ID" value="WZV98415.1"/>
    <property type="molecule type" value="Genomic_DNA"/>
</dbReference>
<feature type="region of interest" description="Disordered" evidence="2">
    <location>
        <begin position="942"/>
        <end position="971"/>
    </location>
</feature>